<organism evidence="1">
    <name type="scientific">Arundo donax</name>
    <name type="common">Giant reed</name>
    <name type="synonym">Donax arundinaceus</name>
    <dbReference type="NCBI Taxonomy" id="35708"/>
    <lineage>
        <taxon>Eukaryota</taxon>
        <taxon>Viridiplantae</taxon>
        <taxon>Streptophyta</taxon>
        <taxon>Embryophyta</taxon>
        <taxon>Tracheophyta</taxon>
        <taxon>Spermatophyta</taxon>
        <taxon>Magnoliopsida</taxon>
        <taxon>Liliopsida</taxon>
        <taxon>Poales</taxon>
        <taxon>Poaceae</taxon>
        <taxon>PACMAD clade</taxon>
        <taxon>Arundinoideae</taxon>
        <taxon>Arundineae</taxon>
        <taxon>Arundo</taxon>
    </lineage>
</organism>
<name>A0A0A9ACR2_ARUDO</name>
<dbReference type="AlphaFoldDB" id="A0A0A9ACR2"/>
<dbReference type="EMBL" id="GBRH01251140">
    <property type="protein sequence ID" value="JAD46755.1"/>
    <property type="molecule type" value="Transcribed_RNA"/>
</dbReference>
<proteinExistence type="predicted"/>
<reference evidence="1" key="1">
    <citation type="submission" date="2014-09" db="EMBL/GenBank/DDBJ databases">
        <authorList>
            <person name="Magalhaes I.L.F."/>
            <person name="Oliveira U."/>
            <person name="Santos F.R."/>
            <person name="Vidigal T.H.D.A."/>
            <person name="Brescovit A.D."/>
            <person name="Santos A.J."/>
        </authorList>
    </citation>
    <scope>NUCLEOTIDE SEQUENCE</scope>
    <source>
        <tissue evidence="1">Shoot tissue taken approximately 20 cm above the soil surface</tissue>
    </source>
</reference>
<sequence length="93" mass="10051">MEMEKREERGGGEQVFIAPAAGVGAMQLRGDVFSDGPLYSWRIAHRQKPAVVLLGDESGFGNSESKTICYACVGFQQKVFLSSALNSPSELVL</sequence>
<accession>A0A0A9ACR2</accession>
<protein>
    <submittedName>
        <fullName evidence="1">Uncharacterized protein</fullName>
    </submittedName>
</protein>
<reference evidence="1" key="2">
    <citation type="journal article" date="2015" name="Data Brief">
        <title>Shoot transcriptome of the giant reed, Arundo donax.</title>
        <authorList>
            <person name="Barrero R.A."/>
            <person name="Guerrero F.D."/>
            <person name="Moolhuijzen P."/>
            <person name="Goolsby J.A."/>
            <person name="Tidwell J."/>
            <person name="Bellgard S.E."/>
            <person name="Bellgard M.I."/>
        </authorList>
    </citation>
    <scope>NUCLEOTIDE SEQUENCE</scope>
    <source>
        <tissue evidence="1">Shoot tissue taken approximately 20 cm above the soil surface</tissue>
    </source>
</reference>
<evidence type="ECO:0000313" key="1">
    <source>
        <dbReference type="EMBL" id="JAD46755.1"/>
    </source>
</evidence>